<feature type="domain" description="SLH" evidence="6">
    <location>
        <begin position="2574"/>
        <end position="2636"/>
    </location>
</feature>
<reference evidence="7" key="1">
    <citation type="submission" date="2023-04" db="EMBL/GenBank/DDBJ databases">
        <title>Comparative genomic analysis of Cohnella hashimotonis sp. nov., isolated from the International Space Station.</title>
        <authorList>
            <person name="Venkateswaran K."/>
            <person name="Simpson A."/>
        </authorList>
    </citation>
    <scope>NUCLEOTIDE SEQUENCE</scope>
    <source>
        <strain evidence="7">F6_2S_P_1</strain>
    </source>
</reference>
<evidence type="ECO:0000313" key="7">
    <source>
        <dbReference type="EMBL" id="MDI4645793.1"/>
    </source>
</evidence>
<feature type="region of interest" description="Disordered" evidence="4">
    <location>
        <begin position="2217"/>
        <end position="2253"/>
    </location>
</feature>
<dbReference type="NCBIfam" id="TIGR03804">
    <property type="entry name" value="para_beta_helix"/>
    <property type="match status" value="1"/>
</dbReference>
<organism evidence="7 8">
    <name type="scientific">Cohnella hashimotonis</name>
    <dbReference type="NCBI Taxonomy" id="2826895"/>
    <lineage>
        <taxon>Bacteria</taxon>
        <taxon>Bacillati</taxon>
        <taxon>Bacillota</taxon>
        <taxon>Bacilli</taxon>
        <taxon>Bacillales</taxon>
        <taxon>Paenibacillaceae</taxon>
        <taxon>Cohnella</taxon>
    </lineage>
</organism>
<dbReference type="Pfam" id="PF00395">
    <property type="entry name" value="SLH"/>
    <property type="match status" value="3"/>
</dbReference>
<comment type="caution">
    <text evidence="7">The sequence shown here is derived from an EMBL/GenBank/DDBJ whole genome shotgun (WGS) entry which is preliminary data.</text>
</comment>
<proteinExistence type="predicted"/>
<dbReference type="InterPro" id="IPR022441">
    <property type="entry name" value="Para_beta_helix_rpt-2"/>
</dbReference>
<dbReference type="PANTHER" id="PTHR40088:SF2">
    <property type="entry name" value="SECRETED SUGAR HYDROLASE"/>
    <property type="match status" value="1"/>
</dbReference>
<evidence type="ECO:0000313" key="8">
    <source>
        <dbReference type="Proteomes" id="UP001161691"/>
    </source>
</evidence>
<evidence type="ECO:0000256" key="1">
    <source>
        <dbReference type="ARBA" id="ARBA00004613"/>
    </source>
</evidence>
<dbReference type="SUPFAM" id="SSF51126">
    <property type="entry name" value="Pectin lyase-like"/>
    <property type="match status" value="6"/>
</dbReference>
<feature type="domain" description="SLH" evidence="6">
    <location>
        <begin position="2512"/>
        <end position="2569"/>
    </location>
</feature>
<dbReference type="InterPro" id="IPR011050">
    <property type="entry name" value="Pectin_lyase_fold/virulence"/>
</dbReference>
<dbReference type="InterPro" id="IPR012334">
    <property type="entry name" value="Pectin_lyas_fold"/>
</dbReference>
<dbReference type="InterPro" id="IPR006626">
    <property type="entry name" value="PbH1"/>
</dbReference>
<evidence type="ECO:0000259" key="6">
    <source>
        <dbReference type="PROSITE" id="PS51272"/>
    </source>
</evidence>
<feature type="signal peptide" evidence="5">
    <location>
        <begin position="1"/>
        <end position="29"/>
    </location>
</feature>
<name>A0ABT6TG34_9BACL</name>
<sequence>MKPKFNRAIAALLAILLVCTLLPQKPALAGGTGEGATYYVANDGDDANAGSAEAPFQSFAKGVAQLQPGDTLVIRAGSYSEALVLDGLTGTAQAPITIRGEEGANITASAYVNAPFWKNFALSVTNSEYVRISNLNLTFGGTPSTGDSYTAGISNAKHVTLQNNRLVADGPAYAVFYLNTNNEALVLDSNYVEGSDNAFYGYGLHHTTVTNNIFTQWWTFHFESGTSANNIVSNNVFAGTGEHFYGGTYENSIITNNIFLGNPSLSQGDGNTVGWNSVTGESYKTSDSDVMATAEEMFVSSSDYHLKDGSPGIDAGTGTGLPPNDRDGSVRYGTPDIGAYTYGQVYYLDGNAASGGDGRSEAAAFNRLADANAAIVPGATLLIKPGTYAGNLTIAGTGASDSKPIAIRKLGEGTVQINGGSGPAVALTDIANVSIDGLSLASSSNSALLADGLVNGDISNSTFTTAVHGIEITGQTSGSRFHGNTFKQIDQKGILLKDSSNNQIYNNVFDNYKNILNEGGSFTDTRIMNNVFISHYGDGANVILKGTNTGSTIANNIFRAEGPVAVQAPASFFEAETGNSVDYNLYDSTGAGLTGGKPANEANSVYGDPLFVSDTDFHLQMGSAAINRGTSANAPPQDRDGNVRFGATDIGAYEYAGDTSAFYVIAQTPQGTGNSVQSKIDIVLSEKTNDDNGNIASNIEISTVVDGIAMAVPGSFGATDEGTGTKITFTPSAPLNYDSTYTVKIKKDLMSANGNYLPADVSWNFGTEAFIMNEYFISPNGSDANLGTIDSPKKTVSTGLIAKLKAGDTVYFREGAYNGIIVLQSISGTADKPITFKSYQNEKAVLTSDHADYIIYLGHSQHIRIEGLTFAPNASQNGSRGAALRIDNHSAGGKQSSGIVVKGNRFENCGTAIATRDLANVGYGDFEFSNNTVYSNDSWGFYFQEVRVKAGSYGKIFNNVIYGASRSLNLWGKSANLLFYNNTFADTYDSVGGSGRFDIYPVQGTYDAIANPINISKDLVFKNNIFTKPIRTQLEGGKAIIDASQNVAFDHNVYSIAGTSRVTFNYGGEGPNLTLPELQSGTAWANQGRPLETGGRSGEVKFVDTASDARIIFGTNPAIGAAVSTIVPGVEAPATDINGKPRTQNEAGAFAFDQTFAFVGKNTGEADGSPLHPYPSIEAALRAGAKSIQVMAGTYEGVEQLDMSESTGEGDVTVEPYNGDVILNGAVDIVGSADKAITLRGLTLAGDVAASGQKVGLDGNQIKGTVTLNQADETAVTNNVFAPAASAAITLVGTANGDVANNVISNRQSALRLTSGSLHNRIYNNTLYENDDDVVISQDSTGNTFKNNIFSTLPDSFANNAFDYNLYNADTIGEADLSAISEAHAVKAPAEFINAKAKDFRIYKGSPAVGAGIMDANTPSKDINGIARKSPVDIGAYAAAAVQVTYYVDRVAGSDNNAGTQSAPFATIAAALSVLRNGEKVLVKAGTYDENIVLADRTGQNAGDYAIQAEGNVMLNGTISLNGATGVTLDGFTVHPGSGLAAVTLIDSPKTTLNRLTIAGAKYAIDAKGSPELSVGSVRVQQVEKGIVLEGGGAAMTASVTQSIIDGASVRAIDANDGVSLTVDTSVIANSGEGAVGTNAAELFLYNNTFYNNNGYSLSASGANRLQLANNIFARSEKGQGALVSLSNTAQLFSDYNLYDAAEDEKIVRMDGNELTLAAFAGSGAEQHGKIGNPAFKDAANGNYKPGKGSVASRNGARSINGQTAPAADLEGTPYSALGQDIGAYYSPYSMKTIHLAGDNVGSLTGDGSAEHPFRTFAQAINAADSGDTIIIHKGIYNGRYDIVDKHGVADAPIVIRASTDPNDPLDLPNASLPGPVFTSKANYQDRDEEASAETMTQIADSSYLTIEGLYVTGYRGAGIWTMNSDHLTLRNLNIWDIDTPQDITSGVQGLLVNYTTNSLFQNIRIWDIGQTRKSQADHGAYIGHSSALVFDGMMVSDSPGGGMQFYAGDNYDIQAEDVVIKNSVFAGSKYGLILVGIQGFTVTNNTFYNSWSNDLYLDWNVRDNLFQNNIFYNDRTEPYDSVDGLVKPVIVGYQYNVVRTNPDQSTTDMVVNNTFRNNMYDYKTFSPNAQFRSDVMPIAEFISAENAAETNNRYSIMFAGEASFKGSTAGAADDYEAAQRIFDHMLDLKDDSDAIDEGVTEFAPVKDIVGRDRAGLPDLGAYENPNGGSDNNGNNGNNGNSSGNDGSAPIIGTIANPSLDAKTGIASARMNDQEMEAALNSASTGADGGTSIQIKLPRTQGASAYSVELPNPVSFAKGSVQLVVNTSSGTVTIPGKVLNAAGAGRLTLVIGSSLSPSGLVTDEVTLTLTQDGKPVSLSMGNTRADKVKVELPYAPTAEQRKRPETIAVWRSGSQGSAIAVPSAFYDAAAGAVVFEADAPGTYRITDGYKSFKDMARTDWAKHAVEVLASKGIVNGVSAEAFAPSATIRRGDFVTLLVRALGLNADAVQNFDDVQSGDYYAREIAIAKSLGIAKGAAGSFNPKSNISRQDMMVLAHRALLAAGYPMASGTGDALGTFADKSDVASYALDSLSTLASEQLVKGSGGKLNPLADTSRAEAAVLLYNIYNKRYMDLSSRTQQ</sequence>
<keyword evidence="8" id="KW-1185">Reference proteome</keyword>
<evidence type="ECO:0000256" key="5">
    <source>
        <dbReference type="SAM" id="SignalP"/>
    </source>
</evidence>
<keyword evidence="3 5" id="KW-0732">Signal</keyword>
<feature type="domain" description="SLH" evidence="6">
    <location>
        <begin position="2448"/>
        <end position="2511"/>
    </location>
</feature>
<dbReference type="Pfam" id="PF13229">
    <property type="entry name" value="Beta_helix"/>
    <property type="match status" value="3"/>
</dbReference>
<dbReference type="InterPro" id="IPR007742">
    <property type="entry name" value="NosD_dom"/>
</dbReference>
<dbReference type="InterPro" id="IPR001119">
    <property type="entry name" value="SLH_dom"/>
</dbReference>
<dbReference type="Gene3D" id="2.160.20.10">
    <property type="entry name" value="Single-stranded right-handed beta-helix, Pectin lyase-like"/>
    <property type="match status" value="6"/>
</dbReference>
<dbReference type="InterPro" id="IPR059226">
    <property type="entry name" value="Choice_anch_Q_dom"/>
</dbReference>
<feature type="compositionally biased region" description="Low complexity" evidence="4">
    <location>
        <begin position="2227"/>
        <end position="2248"/>
    </location>
</feature>
<gene>
    <name evidence="7" type="ORF">KB449_12505</name>
</gene>
<dbReference type="RefSeq" id="WP_282908694.1">
    <property type="nucleotide sequence ID" value="NZ_JAGRPV010000001.1"/>
</dbReference>
<dbReference type="EMBL" id="JAGRPV010000001">
    <property type="protein sequence ID" value="MDI4645793.1"/>
    <property type="molecule type" value="Genomic_DNA"/>
</dbReference>
<dbReference type="InterPro" id="IPR039448">
    <property type="entry name" value="Beta_helix"/>
</dbReference>
<dbReference type="PANTHER" id="PTHR40088">
    <property type="entry name" value="PECTATE LYASE (EUROFUNG)"/>
    <property type="match status" value="1"/>
</dbReference>
<evidence type="ECO:0000256" key="4">
    <source>
        <dbReference type="SAM" id="MobiDB-lite"/>
    </source>
</evidence>
<comment type="subcellular location">
    <subcellularLocation>
        <location evidence="1">Secreted</location>
    </subcellularLocation>
</comment>
<accession>A0ABT6TG34</accession>
<dbReference type="SMART" id="SM00710">
    <property type="entry name" value="PbH1"/>
    <property type="match status" value="20"/>
</dbReference>
<dbReference type="NCBIfam" id="NF041518">
    <property type="entry name" value="choice_anch_Q"/>
    <property type="match status" value="2"/>
</dbReference>
<dbReference type="Proteomes" id="UP001161691">
    <property type="component" value="Unassembled WGS sequence"/>
</dbReference>
<evidence type="ECO:0000256" key="3">
    <source>
        <dbReference type="ARBA" id="ARBA00022729"/>
    </source>
</evidence>
<feature type="chain" id="PRO_5046626837" evidence="5">
    <location>
        <begin position="30"/>
        <end position="2639"/>
    </location>
</feature>
<evidence type="ECO:0000256" key="2">
    <source>
        <dbReference type="ARBA" id="ARBA00022525"/>
    </source>
</evidence>
<protein>
    <submittedName>
        <fullName evidence="7">Right-handed parallel beta-helix repeat-containing protein</fullName>
    </submittedName>
</protein>
<dbReference type="PROSITE" id="PS51272">
    <property type="entry name" value="SLH"/>
    <property type="match status" value="3"/>
</dbReference>
<keyword evidence="2" id="KW-0964">Secreted</keyword>
<dbReference type="Pfam" id="PF13205">
    <property type="entry name" value="Big_5"/>
    <property type="match status" value="1"/>
</dbReference>
<dbReference type="InterPro" id="IPR052052">
    <property type="entry name" value="Polysaccharide_Lyase_9"/>
</dbReference>
<dbReference type="InterPro" id="IPR032812">
    <property type="entry name" value="SbsA_Ig"/>
</dbReference>
<dbReference type="Pfam" id="PF05048">
    <property type="entry name" value="NosD"/>
    <property type="match status" value="1"/>
</dbReference>